<accession>A7AS63</accession>
<dbReference type="VEuPathDB" id="PiroplasmaDB:BBOV_IV010280"/>
<reference evidence="2" key="3">
    <citation type="journal article" date="2021" name="Int. J. Parasitol.">
        <title>Comparative analysis of gene expression between Babesia bovis blood stages and kinetes allowed by improved genome annotation.</title>
        <authorList>
            <person name="Ueti M.W."/>
            <person name="Johnson W.C."/>
            <person name="Kappmeyer L.S."/>
            <person name="Herndon D.R."/>
            <person name="Mousel M.R."/>
            <person name="Reif K.E."/>
            <person name="Taus N.S."/>
            <person name="Ifeonu O.O."/>
            <person name="Silva J.C."/>
            <person name="Suarez C.E."/>
            <person name="Brayton K.A."/>
        </authorList>
    </citation>
    <scope>NUCLEOTIDE SEQUENCE [LARGE SCALE GENOMIC DNA]</scope>
</reference>
<dbReference type="KEGG" id="bbo:BBOV_IV010280"/>
<reference evidence="1 2" key="1">
    <citation type="journal article" date="2007" name="PLoS Pathog.">
        <title>Genome sequence of Babesia bovis and comparative analysis of apicomplexan hemoprotozoa.</title>
        <authorList>
            <person name="Brayton K.A."/>
            <person name="Lau A.O.T."/>
            <person name="Herndon D.R."/>
            <person name="Hannick L."/>
            <person name="Kappmeyer L.S."/>
            <person name="Berens S.J."/>
            <person name="Bidwell S.L."/>
            <person name="Brown W.C."/>
            <person name="Crabtree J."/>
            <person name="Fadrosh D."/>
            <person name="Feldblum T."/>
            <person name="Forberger H.A."/>
            <person name="Haas B.J."/>
            <person name="Howell J.M."/>
            <person name="Khouri H."/>
            <person name="Koo H."/>
            <person name="Mann D.J."/>
            <person name="Norimine J."/>
            <person name="Paulsen I.T."/>
            <person name="Radune D."/>
            <person name="Ren Q."/>
            <person name="Smith R.K. Jr."/>
            <person name="Suarez C.E."/>
            <person name="White O."/>
            <person name="Wortman J.R."/>
            <person name="Knowles D.P. Jr."/>
            <person name="McElwain T.F."/>
            <person name="Nene V.M."/>
        </authorList>
    </citation>
    <scope>NUCLEOTIDE SEQUENCE [LARGE SCALE GENOMIC DNA]</scope>
    <source>
        <strain evidence="1">T2Bo</strain>
    </source>
</reference>
<evidence type="ECO:0000313" key="1">
    <source>
        <dbReference type="EMBL" id="EDO07382.1"/>
    </source>
</evidence>
<proteinExistence type="predicted"/>
<sequence length="349" mass="41039">MKKAVFTTLIGLYATHVMGIRHTNSLPGRSQDAMLVDALASGLSESYARINAIEDETDIAFRMVESIRHNPNIQDAVCARFIKKQLCHEIVTVYVRRCSQGQCAILDTEQHPLNDPNPTIRLPNTYQLEAAFYIFKNLLKQYSKQRHMEGKRFRSKSKSNLYRLFMSLLMRKNMFFRKIDRRDLFLSRYLFMTTIYYKTYTTIEKMKTSLQNNMKIARYLCSKRIRKALGNILKVNIRGAVKDTPANYITAKTRDYEIYLRRQQSESGTFTTEFVNMSLDILIKMVTKLQMQADKPWYKKWYYVFTKPVKWAVNLIENDDAPYGWDKMKGNKKAKEEEFDEFASNINNI</sequence>
<dbReference type="RefSeq" id="XP_001610950.1">
    <property type="nucleotide sequence ID" value="XM_001610900.1"/>
</dbReference>
<dbReference type="InterPro" id="IPR004318">
    <property type="entry name" value="RAP-1"/>
</dbReference>
<dbReference type="Pfam" id="PF03085">
    <property type="entry name" value="RAP-1"/>
    <property type="match status" value="1"/>
</dbReference>
<dbReference type="AlphaFoldDB" id="A7AS63"/>
<gene>
    <name evidence="1" type="ORF">BBOV_IV010280</name>
</gene>
<dbReference type="EMBL" id="AAXT01000002">
    <property type="protein sequence ID" value="EDO07382.1"/>
    <property type="molecule type" value="Genomic_DNA"/>
</dbReference>
<keyword evidence="2" id="KW-1185">Reference proteome</keyword>
<dbReference type="GeneID" id="5479184"/>
<reference evidence="2" key="2">
    <citation type="journal article" date="2020" name="Data Brief">
        <title>Transcriptome dataset of Babesia bovis life stages within vertebrate and invertebrate hosts.</title>
        <authorList>
            <person name="Ueti M.W."/>
            <person name="Johnson W.C."/>
            <person name="Kappmeyer L.S."/>
            <person name="Herndon D.R."/>
            <person name="Mousel M.R."/>
            <person name="Reif K.E."/>
            <person name="Taus N.S."/>
            <person name="Ifeonu O.O."/>
            <person name="Silva J.C."/>
            <person name="Suarez C.E."/>
            <person name="Brayton K.A."/>
        </authorList>
    </citation>
    <scope>NUCLEOTIDE SEQUENCE [LARGE SCALE GENOMIC DNA]</scope>
</reference>
<comment type="caution">
    <text evidence="1">The sequence shown here is derived from an EMBL/GenBank/DDBJ whole genome shotgun (WGS) entry which is preliminary data.</text>
</comment>
<dbReference type="OMA" id="MWHEWEL"/>
<dbReference type="InParanoid" id="A7AS63"/>
<name>A7AS63_BABBO</name>
<evidence type="ECO:0000313" key="2">
    <source>
        <dbReference type="Proteomes" id="UP000002173"/>
    </source>
</evidence>
<organism evidence="1 2">
    <name type="scientific">Babesia bovis</name>
    <dbReference type="NCBI Taxonomy" id="5865"/>
    <lineage>
        <taxon>Eukaryota</taxon>
        <taxon>Sar</taxon>
        <taxon>Alveolata</taxon>
        <taxon>Apicomplexa</taxon>
        <taxon>Aconoidasida</taxon>
        <taxon>Piroplasmida</taxon>
        <taxon>Babesiidae</taxon>
        <taxon>Babesia</taxon>
    </lineage>
</organism>
<dbReference type="Proteomes" id="UP000002173">
    <property type="component" value="Unassembled WGS sequence"/>
</dbReference>
<protein>
    <submittedName>
        <fullName evidence="1">RAP-1 related antigen (RRA)</fullName>
    </submittedName>
</protein>